<organism evidence="2 3">
    <name type="scientific">Nocardia colli</name>
    <dbReference type="NCBI Taxonomy" id="2545717"/>
    <lineage>
        <taxon>Bacteria</taxon>
        <taxon>Bacillati</taxon>
        <taxon>Actinomycetota</taxon>
        <taxon>Actinomycetes</taxon>
        <taxon>Mycobacteriales</taxon>
        <taxon>Nocardiaceae</taxon>
        <taxon>Nocardia</taxon>
    </lineage>
</organism>
<sequence length="188" mass="21107">MLRANVVFPELDVPLRKMTRPGSSPLGIRQHYRVPRRVRISTGRPFTQDACPNPTFGMNVRRLLADERPDLVSLLRTLSADEWESPSLCAGWRVRDVAGHLLYDAVSLPSSSPASPVPGSRRIASMLDWWSRPEPCRRRRLWIGSNQREVIRPSRRGTPWPTPSCTIKASVGRWIATASSPQTGRSAC</sequence>
<comment type="caution">
    <text evidence="2">The sequence shown here is derived from an EMBL/GenBank/DDBJ whole genome shotgun (WGS) entry which is preliminary data.</text>
</comment>
<dbReference type="EMBL" id="VXLC01000006">
    <property type="protein sequence ID" value="KAA8887452.1"/>
    <property type="molecule type" value="Genomic_DNA"/>
</dbReference>
<dbReference type="SUPFAM" id="SSF109854">
    <property type="entry name" value="DinB/YfiT-like putative metalloenzymes"/>
    <property type="match status" value="1"/>
</dbReference>
<gene>
    <name evidence="2" type="ORF">F3087_17305</name>
</gene>
<reference evidence="2 3" key="1">
    <citation type="submission" date="2019-09" db="EMBL/GenBank/DDBJ databases">
        <authorList>
            <person name="Wang X."/>
        </authorList>
    </citation>
    <scope>NUCLEOTIDE SEQUENCE [LARGE SCALE GENOMIC DNA]</scope>
    <source>
        <strain evidence="2 3">CICC 11023</strain>
    </source>
</reference>
<dbReference type="Gene3D" id="1.20.120.450">
    <property type="entry name" value="dinb family like domain"/>
    <property type="match status" value="1"/>
</dbReference>
<keyword evidence="3" id="KW-1185">Reference proteome</keyword>
<protein>
    <recommendedName>
        <fullName evidence="1">Mycothiol-dependent maleylpyruvate isomerase metal-binding domain-containing protein</fullName>
    </recommendedName>
</protein>
<accession>A0A5N0EDF5</accession>
<evidence type="ECO:0000313" key="3">
    <source>
        <dbReference type="Proteomes" id="UP000323876"/>
    </source>
</evidence>
<evidence type="ECO:0000313" key="2">
    <source>
        <dbReference type="EMBL" id="KAA8887452.1"/>
    </source>
</evidence>
<proteinExistence type="predicted"/>
<dbReference type="Pfam" id="PF11716">
    <property type="entry name" value="MDMPI_N"/>
    <property type="match status" value="1"/>
</dbReference>
<dbReference type="AlphaFoldDB" id="A0A5N0EDF5"/>
<dbReference type="Proteomes" id="UP000323876">
    <property type="component" value="Unassembled WGS sequence"/>
</dbReference>
<name>A0A5N0EDF5_9NOCA</name>
<dbReference type="OrthoDB" id="5178565at2"/>
<evidence type="ECO:0000259" key="1">
    <source>
        <dbReference type="Pfam" id="PF11716"/>
    </source>
</evidence>
<dbReference type="InterPro" id="IPR024344">
    <property type="entry name" value="MDMPI_metal-binding"/>
</dbReference>
<dbReference type="InterPro" id="IPR034660">
    <property type="entry name" value="DinB/YfiT-like"/>
</dbReference>
<dbReference type="GO" id="GO:0046872">
    <property type="term" value="F:metal ion binding"/>
    <property type="evidence" value="ECO:0007669"/>
    <property type="project" value="InterPro"/>
</dbReference>
<feature type="domain" description="Mycothiol-dependent maleylpyruvate isomerase metal-binding" evidence="1">
    <location>
        <begin position="65"/>
        <end position="110"/>
    </location>
</feature>